<sequence>MGRRAPARHRRQPARVDFWAKPAELALTPDGSTLLYPWNDTLVPRRTSDLATVGTPYVMTHTAGAVDVAVDGTIAGGSWAPYDPDVWVFTATGAPVRYYELPDTGKMSYTSDPLGFGALAWTPEGDQLFGVAYNDVDEYSLRRLTTPKKSVPQLTLSGPASAKRAVALTLTGTVSSSLPVPVGAAVSVTRIDPETPNGRALSAVKTAAGGRITVKDTPPAGGKVTYRIGYAADTTHEAATATWSVQVAKSTPTLTLNRKNNAVFAYGTKVAFTAHLGGAYSNRTVAIWADPYGTDQPNKLVWKATANSKGDVAATITLTRTTKVSAVFAGDTRIATRTVSITAETNVKVSQSVKGHYKTGKIGATKYYYFHAKKIPQIKTTMTYYKGRKQYVMVQYYAKGWKTWGDTWVALAANGTSTVTVVGNHDKNVKMRIRAEYMPGTYNSGDSLNNTTYSAWTNFIFTK</sequence>
<keyword evidence="2" id="KW-1185">Reference proteome</keyword>
<accession>A0ABQ3ZTP1</accession>
<evidence type="ECO:0000313" key="1">
    <source>
        <dbReference type="EMBL" id="GIE21962.1"/>
    </source>
</evidence>
<name>A0ABQ3ZTP1_9ACTN</name>
<comment type="caution">
    <text evidence="1">The sequence shown here is derived from an EMBL/GenBank/DDBJ whole genome shotgun (WGS) entry which is preliminary data.</text>
</comment>
<gene>
    <name evidence="1" type="ORF">Ahu01nite_050640</name>
</gene>
<dbReference type="RefSeq" id="WP_203839069.1">
    <property type="nucleotide sequence ID" value="NZ_BAAATV010000002.1"/>
</dbReference>
<reference evidence="1 2" key="1">
    <citation type="submission" date="2021-01" db="EMBL/GenBank/DDBJ databases">
        <title>Whole genome shotgun sequence of Actinoplanes humidus NBRC 14915.</title>
        <authorList>
            <person name="Komaki H."/>
            <person name="Tamura T."/>
        </authorList>
    </citation>
    <scope>NUCLEOTIDE SEQUENCE [LARGE SCALE GENOMIC DNA]</scope>
    <source>
        <strain evidence="1 2">NBRC 14915</strain>
    </source>
</reference>
<dbReference type="EMBL" id="BOMN01000064">
    <property type="protein sequence ID" value="GIE21962.1"/>
    <property type="molecule type" value="Genomic_DNA"/>
</dbReference>
<dbReference type="Proteomes" id="UP000603200">
    <property type="component" value="Unassembled WGS sequence"/>
</dbReference>
<evidence type="ECO:0000313" key="2">
    <source>
        <dbReference type="Proteomes" id="UP000603200"/>
    </source>
</evidence>
<organism evidence="1 2">
    <name type="scientific">Winogradskya humida</name>
    <dbReference type="NCBI Taxonomy" id="113566"/>
    <lineage>
        <taxon>Bacteria</taxon>
        <taxon>Bacillati</taxon>
        <taxon>Actinomycetota</taxon>
        <taxon>Actinomycetes</taxon>
        <taxon>Micromonosporales</taxon>
        <taxon>Micromonosporaceae</taxon>
        <taxon>Winogradskya</taxon>
    </lineage>
</organism>
<evidence type="ECO:0008006" key="3">
    <source>
        <dbReference type="Google" id="ProtNLM"/>
    </source>
</evidence>
<proteinExistence type="predicted"/>
<dbReference type="SUPFAM" id="SSF82171">
    <property type="entry name" value="DPP6 N-terminal domain-like"/>
    <property type="match status" value="1"/>
</dbReference>
<protein>
    <recommendedName>
        <fullName evidence="3">Ig-like protein group 2</fullName>
    </recommendedName>
</protein>